<dbReference type="KEGG" id="mah:MEALZ_0971"/>
<feature type="domain" description="EF-hand" evidence="2">
    <location>
        <begin position="73"/>
        <end position="98"/>
    </location>
</feature>
<sequence length="2181" mass="227784">MATLSVDIAQSYMETLRSYGLEFNIRQTNNLTNRIINRLENRGHTPEQVADWLMSRVAVKQQLRKLVKQGELAEFDLDGNGRLNRSELLNAMSALSETAVEEAPVEDPTTPKPPADPSITTLTLTEIPTQRTATLKWNNVDADLAIDFMQDVLKLDLNRLGWMEDGQLTVNIDNIAISDSDSNSDINIGMVDGEEFLFSVNTPVALYTNIIFDLKQNDDVIQTGIVLTPTENNGGSFENGITSDADNHIIAGRPELLHGAYIDGGGGYNTLEVDMKGFFAQPFQLLNIQEIHVQNLPNVYSFDQTIFSDTEGDYFANFPIPTNLDGDDSILDLSRATSLERLVINEARFPGSANALGDLYLVGIKADAVARLEGNFTEDVNLFYGRGLGNAINLEFANVTMSDSEGGGELVLGHNAGTVNLLSEGRLNVLESVDFGSFLRELTITGTGELVIDDALAFAFGEVHIDASANTGGIRLKVDSVADGSSLSNEIGFSAVLDEVTIKGSQGRDVIEISGTAAGVLLDIDTGAGRDTVFLTDDTLSAGAGSVITGDNLTVVVTATADLRKADVVGVDRFVLNAGPAAAGNLVLTQTQVEAMDAGVFTAAHNTIAVLSVEITEAGTVLSDLIDLSALSSDVKLAFNVVKGASLEMTAEELHKYVAFEGIDATMAGHLVITGAGLGFDPEDQSDYDTGGTIANYGLTPDQNISIIRDPNGFERPAPDTNTDILTIDTTGGITIGANALSDDDAFSTNATTLIIEGAGDITFNAPLEMLLDNYTIDFSGLTGNLNGLTILDFQNITDGNDPSDWGQIIGNPDVNTRINVVIEDGKEVGDDSLGNANGGLKSSGVETYVVLGTVGETYTFNVCDTTQGLEVLGFRGLGDVTFNQINWGTNLLLEGDGFENFGDIPKAFANPNQSNIGSIEANYFFDGATVDVAINNQGQALGTTSTGAARPLVVESIVVNGAETVNLAIEDGSAWIKSVDGSVLEDLTVTSDFHVTLSLIAANSDLESIDGSGVVGVMALEISDVDGAGDPTALTVDLSSTELSGIDQIDLGPLADLTLNIDQIEDIGTANIAFTGTAAQAQNDPATLNIGQFAEQEFDITTVGLEAGVELGTVTFVANAGEITMHPDTNLSGATAIVIPEGTTVNMTAAQYEQIVDGGNGSSFSGLGVLNITDLLGEPELDTNGDPIPGAFASDINLSGVPVEMMGSISLAAGVDSMRLTGNIGIAQFEEREIADPDNTDFVSVQTSHNFHELTGETQGFSFVLAEDQNLIFTTEAQAHNRVVEGDGSKVTLAFAVLLDSQVNFNTLGGTLAVDGLNLAYYSDLTDLEVLQALVAGTNVEQILGNLDENTVVQISEFIAGANFANPTFRDVEVLEGVTVAGGLVFENLNDELPDSLKLTELSLSLLGDATITGTVDISGAPLLDQGFETLTINSLGDDPNTINNVVATGNDLIDVVINAEQDLSVQTITLSFVPKTPGQTSDATLTVNGDADVTIKTLDSTDPDINVVNIDNNLTGGATLTFTGGSAAFEGDDTDSLILTGAGNTVFDTEGASTGGIDSDSLSLIDASEHTGDLDLGRIISVDEANFSLLTSAGNASATLQATMNDQGFNAAVLAYNAALAADPVVPGNVTAALTALTTAAGLLGFVDANEDPLAFTQANAADLIAEFRPEWNFELGANTELTIDGDDIVGADFVAGALVISGGKLIIEGEVDLRDLAVLDISDVEIELAAGARILMTDEQFDALDNVTFSGPGQTLEVDDALLAELSIVNDITDIRGVTEIQLEEGLVEDITMTAEQARIATVVDADGNPVLVDFDVDPTVIDAAGDPVEAGDFRTLTGSVVTVEVTGNDDLTDLAGLNRIEIVSDDLVDLKVALDLDGANNQVAALQTAAGGAFDGTFFDVLSNFTVEASFEVLSQFDPETTLFVANPIVEDVNFDIVRDVNGDVTSVSVSGGSSLGFAQSDAGFQELLEAGQVTEVVFENVGSLNSILVSGNFVGSYDAGGIFYESTFEFGANAGSVAEGVGTDGNIFTIAEFTAGAAASDILDFTAMPVDNTNTAPATGHEFIAVGTEASIGDDATIIVFTAGVAADAATIVTQFADGAGDFRSADATARNADFAIDSQLIFLIDDGAGNTGVWYWDDTVGAVGDGIVDADELSQIAQLTGVVTAELTVDNFVLA</sequence>
<dbReference type="Proteomes" id="UP000008315">
    <property type="component" value="Chromosome"/>
</dbReference>
<accession>G4T3W6</accession>
<protein>
    <recommendedName>
        <fullName evidence="2">EF-hand domain-containing protein</fullName>
    </recommendedName>
</protein>
<dbReference type="GO" id="GO:0005509">
    <property type="term" value="F:calcium ion binding"/>
    <property type="evidence" value="ECO:0007669"/>
    <property type="project" value="InterPro"/>
</dbReference>
<dbReference type="RefSeq" id="WP_014147466.1">
    <property type="nucleotide sequence ID" value="NC_016112.1"/>
</dbReference>
<evidence type="ECO:0000259" key="2">
    <source>
        <dbReference type="PROSITE" id="PS50222"/>
    </source>
</evidence>
<evidence type="ECO:0000313" key="3">
    <source>
        <dbReference type="EMBL" id="CCE22665.1"/>
    </source>
</evidence>
<evidence type="ECO:0000256" key="1">
    <source>
        <dbReference type="SAM" id="MobiDB-lite"/>
    </source>
</evidence>
<dbReference type="InterPro" id="IPR002048">
    <property type="entry name" value="EF_hand_dom"/>
</dbReference>
<dbReference type="PROSITE" id="PS50222">
    <property type="entry name" value="EF_HAND_2"/>
    <property type="match status" value="1"/>
</dbReference>
<dbReference type="PATRIC" id="fig|271065.3.peg.993"/>
<dbReference type="InterPro" id="IPR018247">
    <property type="entry name" value="EF_Hand_1_Ca_BS"/>
</dbReference>
<organism evidence="3 4">
    <name type="scientific">Methylotuvimicrobium alcaliphilum (strain DSM 19304 / NCIMB 14124 / VKM B-2133 / 20Z)</name>
    <name type="common">Methylomicrobium alcaliphilum</name>
    <dbReference type="NCBI Taxonomy" id="1091494"/>
    <lineage>
        <taxon>Bacteria</taxon>
        <taxon>Pseudomonadati</taxon>
        <taxon>Pseudomonadota</taxon>
        <taxon>Gammaproteobacteria</taxon>
        <taxon>Methylococcales</taxon>
        <taxon>Methylococcaceae</taxon>
        <taxon>Methylotuvimicrobium</taxon>
    </lineage>
</organism>
<name>G4T3W6_META2</name>
<dbReference type="HOGENOM" id="CLU_231421_0_0_6"/>
<feature type="region of interest" description="Disordered" evidence="1">
    <location>
        <begin position="97"/>
        <end position="119"/>
    </location>
</feature>
<dbReference type="STRING" id="1091494.MEALZ_0971"/>
<proteinExistence type="predicted"/>
<keyword evidence="4" id="KW-1185">Reference proteome</keyword>
<gene>
    <name evidence="3" type="ordered locus">MEALZ_0971</name>
</gene>
<reference evidence="4" key="1">
    <citation type="journal article" date="2012" name="J. Bacteriol.">
        <title>Genome sequence of the haloalkaliphilic methanotrophic bacterium Methylomicrobium alcaliphilum 20Z.</title>
        <authorList>
            <person name="Vuilleumier S."/>
            <person name="Khmelenina V.N."/>
            <person name="Bringel F."/>
            <person name="Reshetnikov A.S."/>
            <person name="Lajus A."/>
            <person name="Mangenot S."/>
            <person name="Rouy Z."/>
            <person name="Op den Camp H.J."/>
            <person name="Jetten M.S."/>
            <person name="Dispirito A.A."/>
            <person name="Dunfield P."/>
            <person name="Klotz M.G."/>
            <person name="Semrau J.D."/>
            <person name="Stein L.Y."/>
            <person name="Barbe V."/>
            <person name="Medigue C."/>
            <person name="Trotsenko Y.A."/>
            <person name="Kalyuzhnaya M.G."/>
        </authorList>
    </citation>
    <scope>NUCLEOTIDE SEQUENCE [LARGE SCALE GENOMIC DNA]</scope>
    <source>
        <strain evidence="4">DSM 19304 / NCIMB 14124 / VKM B-2133 / 20Z</strain>
    </source>
</reference>
<evidence type="ECO:0000313" key="4">
    <source>
        <dbReference type="Proteomes" id="UP000008315"/>
    </source>
</evidence>
<dbReference type="EMBL" id="FO082060">
    <property type="protein sequence ID" value="CCE22665.1"/>
    <property type="molecule type" value="Genomic_DNA"/>
</dbReference>
<dbReference type="PROSITE" id="PS00018">
    <property type="entry name" value="EF_HAND_1"/>
    <property type="match status" value="1"/>
</dbReference>